<keyword evidence="3" id="KW-1185">Reference proteome</keyword>
<feature type="region of interest" description="Disordered" evidence="1">
    <location>
        <begin position="487"/>
        <end position="569"/>
    </location>
</feature>
<feature type="compositionally biased region" description="Low complexity" evidence="1">
    <location>
        <begin position="346"/>
        <end position="375"/>
    </location>
</feature>
<sequence>MQTSMHRRKVSSSTVASVDASVPNSQVVYRNVETVLRRLEATPENEDSNTWPCFVLSNAIVLHKDGQRMANPLLPELPLVIRGRLDVDRIDKRDRASLLIPQGKSVYIEVKTSWKYSFDSAPNIWVSSPCGWLQILPSPEYQETFEQACEAAALYYSFLDIHEEHAKEFHRAAMAKKKRQQTNALPRLTLDQILFQYALDVGDGIFREEAEELCHKWAPFLISHLPKEGAFNWEETDFYRWLIDAHPDVYKKSLKIQHAHGDLPKKAGASKKSASASPIFKPSVAFASPDPIVRAHGALPQGLGTSTRGQSENSDIEMKDAPAVMASNNTRRGSLRTGSSDRKLAQDSPQPSAAPSHHASPLPPSLSSAVVSKASTPASTGLPTTGASAIVRLMQAMDEIIDKLNTSPTKVSKSQICSNLYYSWRIKEYRGSAEIVSYFARELFEKLPPKWHGGKFWAWLSEEVKNPQKPLEYSTLESLPSQLVPRAKKPIVSTQKTPTSSSRPNLQVRPKVKPVSTQPDSDSDTDTDSDEENEHRRAVKGGLRMTSASKKRKASVLDSTEQESASLRGRKSVNYGQYFYDPDQDIEAESDSDEVESDQAPEDEEVEKQEEVELGFDGLPQLPQDTVRMVIHAEKQPTMCPTGFNGTWVCDREDCDYVVRAAEEEAGRAQIREHFRQHDMVSDKVTLALTEGRRGNMPMNHLLDKIRTLGKKSLAEKKQKIDGITLPDPIKQRLLI</sequence>
<comment type="caution">
    <text evidence="2">The sequence shown here is derived from an EMBL/GenBank/DDBJ whole genome shotgun (WGS) entry which is preliminary data.</text>
</comment>
<feature type="compositionally biased region" description="Polar residues" evidence="1">
    <location>
        <begin position="303"/>
        <end position="313"/>
    </location>
</feature>
<dbReference type="Proteomes" id="UP000275385">
    <property type="component" value="Unassembled WGS sequence"/>
</dbReference>
<feature type="region of interest" description="Disordered" evidence="1">
    <location>
        <begin position="297"/>
        <end position="384"/>
    </location>
</feature>
<proteinExistence type="predicted"/>
<dbReference type="AlphaFoldDB" id="A0A420Y1Y4"/>
<evidence type="ECO:0000313" key="2">
    <source>
        <dbReference type="EMBL" id="RKU41869.1"/>
    </source>
</evidence>
<dbReference type="EMBL" id="QVQW01000066">
    <property type="protein sequence ID" value="RKU41869.1"/>
    <property type="molecule type" value="Genomic_DNA"/>
</dbReference>
<feature type="compositionally biased region" description="Acidic residues" evidence="1">
    <location>
        <begin position="521"/>
        <end position="532"/>
    </location>
</feature>
<name>A0A420Y1Y4_9PEZI</name>
<gene>
    <name evidence="2" type="ORF">DL546_002523</name>
</gene>
<protein>
    <recommendedName>
        <fullName evidence="4">DNA (cytosine-5)-methyltransferase 1 replication foci domain-containing protein</fullName>
    </recommendedName>
</protein>
<feature type="compositionally biased region" description="Polar residues" evidence="1">
    <location>
        <begin position="492"/>
        <end position="505"/>
    </location>
</feature>
<dbReference type="OrthoDB" id="5382953at2759"/>
<evidence type="ECO:0008006" key="4">
    <source>
        <dbReference type="Google" id="ProtNLM"/>
    </source>
</evidence>
<dbReference type="STRING" id="177199.A0A420Y1Y4"/>
<feature type="region of interest" description="Disordered" evidence="1">
    <location>
        <begin position="587"/>
        <end position="609"/>
    </location>
</feature>
<organism evidence="2 3">
    <name type="scientific">Coniochaeta pulveracea</name>
    <dbReference type="NCBI Taxonomy" id="177199"/>
    <lineage>
        <taxon>Eukaryota</taxon>
        <taxon>Fungi</taxon>
        <taxon>Dikarya</taxon>
        <taxon>Ascomycota</taxon>
        <taxon>Pezizomycotina</taxon>
        <taxon>Sordariomycetes</taxon>
        <taxon>Sordariomycetidae</taxon>
        <taxon>Coniochaetales</taxon>
        <taxon>Coniochaetaceae</taxon>
        <taxon>Coniochaeta</taxon>
    </lineage>
</organism>
<reference evidence="2 3" key="1">
    <citation type="submission" date="2018-08" db="EMBL/GenBank/DDBJ databases">
        <title>Draft genome of the lignicolous fungus Coniochaeta pulveracea.</title>
        <authorList>
            <person name="Borstlap C.J."/>
            <person name="De Witt R.N."/>
            <person name="Botha A."/>
            <person name="Volschenk H."/>
        </authorList>
    </citation>
    <scope>NUCLEOTIDE SEQUENCE [LARGE SCALE GENOMIC DNA]</scope>
    <source>
        <strain evidence="2 3">CAB683</strain>
    </source>
</reference>
<evidence type="ECO:0000313" key="3">
    <source>
        <dbReference type="Proteomes" id="UP000275385"/>
    </source>
</evidence>
<evidence type="ECO:0000256" key="1">
    <source>
        <dbReference type="SAM" id="MobiDB-lite"/>
    </source>
</evidence>
<feature type="compositionally biased region" description="Polar residues" evidence="1">
    <location>
        <begin position="326"/>
        <end position="338"/>
    </location>
</feature>
<accession>A0A420Y1Y4</accession>